<dbReference type="InterPro" id="IPR023210">
    <property type="entry name" value="NADP_OxRdtase_dom"/>
</dbReference>
<evidence type="ECO:0000313" key="5">
    <source>
        <dbReference type="EMBL" id="VDP90736.1"/>
    </source>
</evidence>
<keyword evidence="6" id="KW-1185">Reference proteome</keyword>
<reference evidence="5 6" key="2">
    <citation type="submission" date="2018-11" db="EMBL/GenBank/DDBJ databases">
        <authorList>
            <consortium name="Pathogen Informatics"/>
        </authorList>
    </citation>
    <scope>NUCLEOTIDE SEQUENCE [LARGE SCALE GENOMIC DNA]</scope>
    <source>
        <strain evidence="5 6">Egypt</strain>
    </source>
</reference>
<dbReference type="InterPro" id="IPR020471">
    <property type="entry name" value="AKR"/>
</dbReference>
<dbReference type="SUPFAM" id="SSF51430">
    <property type="entry name" value="NAD(P)-linked oxidoreductase"/>
    <property type="match status" value="1"/>
</dbReference>
<evidence type="ECO:0000313" key="7">
    <source>
        <dbReference type="WBParaSite" id="ECPE_0001350401-mRNA-1"/>
    </source>
</evidence>
<dbReference type="WBParaSite" id="ECPE_0001350401-mRNA-1">
    <property type="protein sequence ID" value="ECPE_0001350401-mRNA-1"/>
    <property type="gene ID" value="ECPE_0001350401"/>
</dbReference>
<evidence type="ECO:0000313" key="6">
    <source>
        <dbReference type="Proteomes" id="UP000272942"/>
    </source>
</evidence>
<dbReference type="InterPro" id="IPR018170">
    <property type="entry name" value="Aldo/ket_reductase_CS"/>
</dbReference>
<evidence type="ECO:0000256" key="3">
    <source>
        <dbReference type="PIRSR" id="PIRSR000097-3"/>
    </source>
</evidence>
<dbReference type="Pfam" id="PF00248">
    <property type="entry name" value="Aldo_ket_red"/>
    <property type="match status" value="1"/>
</dbReference>
<dbReference type="PIRSF" id="PIRSF000097">
    <property type="entry name" value="AKR"/>
    <property type="match status" value="1"/>
</dbReference>
<evidence type="ECO:0000256" key="1">
    <source>
        <dbReference type="PIRSR" id="PIRSR000097-1"/>
    </source>
</evidence>
<organism evidence="7">
    <name type="scientific">Echinostoma caproni</name>
    <dbReference type="NCBI Taxonomy" id="27848"/>
    <lineage>
        <taxon>Eukaryota</taxon>
        <taxon>Metazoa</taxon>
        <taxon>Spiralia</taxon>
        <taxon>Lophotrochozoa</taxon>
        <taxon>Platyhelminthes</taxon>
        <taxon>Trematoda</taxon>
        <taxon>Digenea</taxon>
        <taxon>Plagiorchiida</taxon>
        <taxon>Echinostomata</taxon>
        <taxon>Echinostomatoidea</taxon>
        <taxon>Echinostomatidae</taxon>
        <taxon>Echinostoma</taxon>
    </lineage>
</organism>
<dbReference type="PANTHER" id="PTHR11732">
    <property type="entry name" value="ALDO/KETO REDUCTASE"/>
    <property type="match status" value="1"/>
</dbReference>
<dbReference type="PRINTS" id="PR00069">
    <property type="entry name" value="ALDKETRDTASE"/>
</dbReference>
<dbReference type="AlphaFoldDB" id="A0A183B2N0"/>
<gene>
    <name evidence="5" type="ORF">ECPE_LOCUS13464</name>
</gene>
<feature type="binding site" evidence="2">
    <location>
        <position position="108"/>
    </location>
    <ligand>
        <name>substrate</name>
    </ligand>
</feature>
<dbReference type="InterPro" id="IPR036812">
    <property type="entry name" value="NAD(P)_OxRdtase_dom_sf"/>
</dbReference>
<dbReference type="Gene3D" id="3.20.20.100">
    <property type="entry name" value="NADP-dependent oxidoreductase domain"/>
    <property type="match status" value="1"/>
</dbReference>
<feature type="domain" description="NADP-dependent oxidoreductase" evidence="4">
    <location>
        <begin position="28"/>
        <end position="266"/>
    </location>
</feature>
<evidence type="ECO:0000256" key="2">
    <source>
        <dbReference type="PIRSR" id="PIRSR000097-2"/>
    </source>
</evidence>
<proteinExistence type="predicted"/>
<evidence type="ECO:0000259" key="4">
    <source>
        <dbReference type="Pfam" id="PF00248"/>
    </source>
</evidence>
<protein>
    <submittedName>
        <fullName evidence="7">Aldo_ket_red domain-containing protein</fullName>
    </submittedName>
</protein>
<dbReference type="EMBL" id="UZAN01055136">
    <property type="protein sequence ID" value="VDP90736.1"/>
    <property type="molecule type" value="Genomic_DNA"/>
</dbReference>
<name>A0A183B2N0_9TREM</name>
<dbReference type="PROSITE" id="PS00062">
    <property type="entry name" value="ALDOKETO_REDUCTASE_2"/>
    <property type="match status" value="1"/>
</dbReference>
<dbReference type="Proteomes" id="UP000272942">
    <property type="component" value="Unassembled WGS sequence"/>
</dbReference>
<accession>A0A183B2N0</accession>
<dbReference type="PROSITE" id="PS00063">
    <property type="entry name" value="ALDOKETO_REDUCTASE_3"/>
    <property type="match status" value="1"/>
</dbReference>
<feature type="active site" description="Proton donor" evidence="1">
    <location>
        <position position="46"/>
    </location>
</feature>
<dbReference type="OrthoDB" id="416253at2759"/>
<dbReference type="GO" id="GO:0016491">
    <property type="term" value="F:oxidoreductase activity"/>
    <property type="evidence" value="ECO:0007669"/>
    <property type="project" value="InterPro"/>
</dbReference>
<reference evidence="7" key="1">
    <citation type="submission" date="2016-06" db="UniProtKB">
        <authorList>
            <consortium name="WormBaseParasite"/>
        </authorList>
    </citation>
    <scope>IDENTIFICATION</scope>
</reference>
<feature type="site" description="Lowers pKa of active site Tyr" evidence="3">
    <location>
        <position position="75"/>
    </location>
</feature>
<sequence length="297" mass="33524">MFHSLPDKSKDGTRIPAIGFGTYKMDLVVKTALDAGYRLFDCAHVYQNEAEFGRCLAEHSKAQGISREDLFVVSKLWNTYHRPELVTKACKQTLSGLKLDYLDLYLIHWPVSLEALFPTDENGLGRYDNVSLEDTWRAMEELVSSGLVKSIGLSNFNKRQIQRILDCCSIRPSNLQVESHLAFMNDPIIDYAKSVGMTVAAYCPLGAPAKRTDEENILKWPVVCQLAEKYGKTPGQILLRHAVQRGLIAIPKSSNPGRIRENISVSYFIQCCLYSSPIKTNNQLLNMVLHWLFPNIP</sequence>